<proteinExistence type="predicted"/>
<dbReference type="InterPro" id="IPR032675">
    <property type="entry name" value="LRR_dom_sf"/>
</dbReference>
<dbReference type="HOGENOM" id="CLU_046444_1_0_1"/>
<gene>
    <name evidence="1" type="ORF">JAAARDRAFT_682744</name>
</gene>
<keyword evidence="2" id="KW-1185">Reference proteome</keyword>
<evidence type="ECO:0000313" key="1">
    <source>
        <dbReference type="EMBL" id="KDQ63961.1"/>
    </source>
</evidence>
<name>A0A067QMY0_9AGAM</name>
<protein>
    <recommendedName>
        <fullName evidence="3">F-box domain-containing protein</fullName>
    </recommendedName>
</protein>
<evidence type="ECO:0000313" key="2">
    <source>
        <dbReference type="Proteomes" id="UP000027265"/>
    </source>
</evidence>
<dbReference type="EMBL" id="KL197709">
    <property type="protein sequence ID" value="KDQ63961.1"/>
    <property type="molecule type" value="Genomic_DNA"/>
</dbReference>
<accession>A0A067QMY0</accession>
<sequence>MVLCSRKSLKERKYAGVLLRVPAWKINRLEAGREETSPPQVEVDSSSSDCHHLTSLPVTSQYFSLNSKSSWAATSGVSCEDHKQTKAPDKLVGVLKLLGSMLLSIPLELVHSIVDKLDKPSDILALALTCRFLKDILIPFVLNYREIVTVWETRYFPLWKRLAQDPSLAQNVRNLRVEVDLPGPPITIVDSDESTPESLEITIFQGLGHMSNLVEFSWSRSYGSSFVSIDFNTLFATLRNSCPMLNTLNLWDRVIPNAAAQEELTSRNASLCQLRDIESFTYKVFLYDSIALQQVSPPHLIKFLSLNPSLRVVRLELDWSHPEEQESIGDLHLPSLQTFEFTGFQLQHRSTIPRFLSNHPSLEIVKTDAAFRVDDFSVGALPNLREFQLQRLNAGWINLCLGGPPLRVLNGIWLEEGEIYGNDSLEFKALQRVSSTLETVYVFFELPDTPISWVHEAVPNATVITEHWG</sequence>
<dbReference type="AlphaFoldDB" id="A0A067QMY0"/>
<organism evidence="1 2">
    <name type="scientific">Jaapia argillacea MUCL 33604</name>
    <dbReference type="NCBI Taxonomy" id="933084"/>
    <lineage>
        <taxon>Eukaryota</taxon>
        <taxon>Fungi</taxon>
        <taxon>Dikarya</taxon>
        <taxon>Basidiomycota</taxon>
        <taxon>Agaricomycotina</taxon>
        <taxon>Agaricomycetes</taxon>
        <taxon>Agaricomycetidae</taxon>
        <taxon>Jaapiales</taxon>
        <taxon>Jaapiaceae</taxon>
        <taxon>Jaapia</taxon>
    </lineage>
</organism>
<dbReference type="Gene3D" id="3.80.10.10">
    <property type="entry name" value="Ribonuclease Inhibitor"/>
    <property type="match status" value="1"/>
</dbReference>
<dbReference type="OrthoDB" id="3249214at2759"/>
<reference evidence="2" key="1">
    <citation type="journal article" date="2014" name="Proc. Natl. Acad. Sci. U.S.A.">
        <title>Extensive sampling of basidiomycete genomes demonstrates inadequacy of the white-rot/brown-rot paradigm for wood decay fungi.</title>
        <authorList>
            <person name="Riley R."/>
            <person name="Salamov A.A."/>
            <person name="Brown D.W."/>
            <person name="Nagy L.G."/>
            <person name="Floudas D."/>
            <person name="Held B.W."/>
            <person name="Levasseur A."/>
            <person name="Lombard V."/>
            <person name="Morin E."/>
            <person name="Otillar R."/>
            <person name="Lindquist E.A."/>
            <person name="Sun H."/>
            <person name="LaButti K.M."/>
            <person name="Schmutz J."/>
            <person name="Jabbour D."/>
            <person name="Luo H."/>
            <person name="Baker S.E."/>
            <person name="Pisabarro A.G."/>
            <person name="Walton J.D."/>
            <person name="Blanchette R.A."/>
            <person name="Henrissat B."/>
            <person name="Martin F."/>
            <person name="Cullen D."/>
            <person name="Hibbett D.S."/>
            <person name="Grigoriev I.V."/>
        </authorList>
    </citation>
    <scope>NUCLEOTIDE SEQUENCE [LARGE SCALE GENOMIC DNA]</scope>
    <source>
        <strain evidence="2">MUCL 33604</strain>
    </source>
</reference>
<dbReference type="Proteomes" id="UP000027265">
    <property type="component" value="Unassembled WGS sequence"/>
</dbReference>
<dbReference type="InParanoid" id="A0A067QMY0"/>
<evidence type="ECO:0008006" key="3">
    <source>
        <dbReference type="Google" id="ProtNLM"/>
    </source>
</evidence>
<dbReference type="SUPFAM" id="SSF52047">
    <property type="entry name" value="RNI-like"/>
    <property type="match status" value="1"/>
</dbReference>